<evidence type="ECO:0000256" key="6">
    <source>
        <dbReference type="ARBA" id="ARBA00023136"/>
    </source>
</evidence>
<evidence type="ECO:0000256" key="2">
    <source>
        <dbReference type="ARBA" id="ARBA00022448"/>
    </source>
</evidence>
<dbReference type="Gene3D" id="3.40.50.300">
    <property type="entry name" value="P-loop containing nucleotide triphosphate hydrolases"/>
    <property type="match status" value="1"/>
</dbReference>
<accession>A0A2R2MLB1</accession>
<feature type="transmembrane region" description="Helical" evidence="7">
    <location>
        <begin position="555"/>
        <end position="574"/>
    </location>
</feature>
<organism evidence="9 10">
    <name type="scientific">Lingula anatina</name>
    <name type="common">Brachiopod</name>
    <name type="synonym">Lingula unguis</name>
    <dbReference type="NCBI Taxonomy" id="7574"/>
    <lineage>
        <taxon>Eukaryota</taxon>
        <taxon>Metazoa</taxon>
        <taxon>Spiralia</taxon>
        <taxon>Lophotrochozoa</taxon>
        <taxon>Brachiopoda</taxon>
        <taxon>Linguliformea</taxon>
        <taxon>Lingulata</taxon>
        <taxon>Lingulida</taxon>
        <taxon>Linguloidea</taxon>
        <taxon>Lingulidae</taxon>
        <taxon>Lingula</taxon>
    </lineage>
</organism>
<keyword evidence="2" id="KW-0813">Transport</keyword>
<comment type="subcellular location">
    <subcellularLocation>
        <location evidence="1">Membrane</location>
        <topology evidence="1">Multi-pass membrane protein</topology>
    </subcellularLocation>
</comment>
<evidence type="ECO:0000256" key="7">
    <source>
        <dbReference type="SAM" id="Phobius"/>
    </source>
</evidence>
<proteinExistence type="predicted"/>
<dbReference type="InParanoid" id="A0A2R2MLB1"/>
<keyword evidence="4" id="KW-0677">Repeat</keyword>
<feature type="transmembrane region" description="Helical" evidence="7">
    <location>
        <begin position="970"/>
        <end position="990"/>
    </location>
</feature>
<dbReference type="PANTHER" id="PTHR19229:SF36">
    <property type="entry name" value="ATP-BINDING CASSETTE SUB-FAMILY A MEMBER 2"/>
    <property type="match status" value="1"/>
</dbReference>
<evidence type="ECO:0000256" key="5">
    <source>
        <dbReference type="ARBA" id="ARBA00022989"/>
    </source>
</evidence>
<name>A0A2R2MLB1_LINAN</name>
<keyword evidence="3 7" id="KW-0812">Transmembrane</keyword>
<dbReference type="GO" id="GO:0005319">
    <property type="term" value="F:lipid transporter activity"/>
    <property type="evidence" value="ECO:0007669"/>
    <property type="project" value="TreeGrafter"/>
</dbReference>
<evidence type="ECO:0000256" key="3">
    <source>
        <dbReference type="ARBA" id="ARBA00022692"/>
    </source>
</evidence>
<protein>
    <submittedName>
        <fullName evidence="10">ATP-binding cassette sub-family A member 17-like</fullName>
    </submittedName>
</protein>
<dbReference type="OrthoDB" id="9615034at2759"/>
<dbReference type="KEGG" id="lak:106158803"/>
<sequence length="1079" mass="120718">MESQDIKVQLSHLLDLLNLENNRYTRVKFLSTVSKSALSLALSLMGNPKVIALDEPTQNMDPCMRHRAWEAINQSKQAGSVIVLSTQSMQEAEALADRIGVLRKGSLVACGTIAELEEKYERTYVLRLVKTNFCRSETIKQLIEDGIEGARIMSETESEIRISLPRSQSPKFAAVFEQLEEEKAAFGVSSFGISLATLDELYLRIARESEMKTTSASTTSFDLTQSGSRLLTRKKLGRRKFRILPLGLVHQLHEFFSMFCVHALVSWRRRWLTCSQIILLVIVALLTSCNPEGFSQSALAGLIAGNSIDLPITIHVMNSTSKDPFIATVETDDSLWAKSIARVYRNVVATVTKSPSWNQTVDQFLLDMQRKIDSVQFANEYMIGVSYEIDEDGYHISTGLYNGYAYHSMPLALNLVNNALLRYLAGDEYSISVNNHPLPSYSRHMDNDLMDGEDDDSGNDSWKWWPPLISVTYTCIFLFVMSALLGSFAISPVEERTNETKLLLFVSGSTGMTYWLSRCCWDIMIYSVPVISVIGLVLAGQTWPLYIADRQQETLIILVVLFGWATLPLTYLLSFKCETGLKASTYIMITFTTIGAYSVVLEAFLLYILPYRLLDVVDMVTSFSYPEITGWIFSVLFPPFNLVGGLLNFYINDYNSRYCLHSNTTMSHIQCNFNLELKLELNKIERDKQANEVILQIAQKALTDEVLQNTRKRKRILSDLLEFKTKLVGPIRTGSILLTVRFYSLEDLTYFWSKYKDGTVTATLSDILLLDTILEISWEHHVEFYITCDISEDAYIGTCQILRSEDEAPDTVGAMAIMSITDDTKGKEAIQEGPSHEQMKSKSIMGDFDASGSGLAEEAETGCPVKSVSMQERLSNVQRIITGSSVISEQEPMTVGVPEETEEMPKELENERRKFARIEKASTKRAITGEQEPMKKDCRFYSCPNESLERLKGMLPSSNAISAAADANSLLSNIAGSVGISVISGIRITLGVADDAAATVFRGLGTGLRVLHIGGFVMSALLVPYDIYTLVMSSIKEHRKAGSKQANKIRELAKEMHCFAQRGKEILNPEDTGWLNLIS</sequence>
<dbReference type="RefSeq" id="XP_023930852.1">
    <property type="nucleotide sequence ID" value="XM_024075084.1"/>
</dbReference>
<gene>
    <name evidence="10" type="primary">LOC106158803</name>
</gene>
<keyword evidence="9" id="KW-1185">Reference proteome</keyword>
<dbReference type="Proteomes" id="UP000085678">
    <property type="component" value="Unplaced"/>
</dbReference>
<dbReference type="InterPro" id="IPR013525">
    <property type="entry name" value="ABC2_TM"/>
</dbReference>
<dbReference type="InterPro" id="IPR026082">
    <property type="entry name" value="ABCA"/>
</dbReference>
<feature type="transmembrane region" description="Helical" evidence="7">
    <location>
        <begin position="524"/>
        <end position="543"/>
    </location>
</feature>
<evidence type="ECO:0000313" key="10">
    <source>
        <dbReference type="RefSeq" id="XP_023930852.1"/>
    </source>
</evidence>
<feature type="transmembrane region" description="Helical" evidence="7">
    <location>
        <begin position="586"/>
        <end position="608"/>
    </location>
</feature>
<dbReference type="GO" id="GO:0140359">
    <property type="term" value="F:ABC-type transporter activity"/>
    <property type="evidence" value="ECO:0007669"/>
    <property type="project" value="InterPro"/>
</dbReference>
<dbReference type="GeneID" id="106158803"/>
<dbReference type="GO" id="GO:0016020">
    <property type="term" value="C:membrane"/>
    <property type="evidence" value="ECO:0007669"/>
    <property type="project" value="UniProtKB-SubCell"/>
</dbReference>
<dbReference type="InterPro" id="IPR027417">
    <property type="entry name" value="P-loop_NTPase"/>
</dbReference>
<dbReference type="PANTHER" id="PTHR19229">
    <property type="entry name" value="ATP-BINDING CASSETTE TRANSPORTER SUBFAMILY A ABCA"/>
    <property type="match status" value="1"/>
</dbReference>
<feature type="transmembrane region" description="Helical" evidence="7">
    <location>
        <begin position="628"/>
        <end position="651"/>
    </location>
</feature>
<keyword evidence="6 7" id="KW-0472">Membrane</keyword>
<dbReference type="SUPFAM" id="SSF52540">
    <property type="entry name" value="P-loop containing nucleoside triphosphate hydrolases"/>
    <property type="match status" value="1"/>
</dbReference>
<keyword evidence="5 7" id="KW-1133">Transmembrane helix</keyword>
<evidence type="ECO:0000259" key="8">
    <source>
        <dbReference type="Pfam" id="PF12698"/>
    </source>
</evidence>
<feature type="transmembrane region" description="Helical" evidence="7">
    <location>
        <begin position="468"/>
        <end position="490"/>
    </location>
</feature>
<dbReference type="Pfam" id="PF12698">
    <property type="entry name" value="ABC2_membrane_3"/>
    <property type="match status" value="1"/>
</dbReference>
<reference evidence="10" key="1">
    <citation type="submission" date="2025-08" db="UniProtKB">
        <authorList>
            <consortium name="RefSeq"/>
        </authorList>
    </citation>
    <scope>IDENTIFICATION</scope>
    <source>
        <tissue evidence="10">Gonads</tissue>
    </source>
</reference>
<feature type="transmembrane region" description="Helical" evidence="7">
    <location>
        <begin position="1010"/>
        <end position="1031"/>
    </location>
</feature>
<evidence type="ECO:0000256" key="1">
    <source>
        <dbReference type="ARBA" id="ARBA00004141"/>
    </source>
</evidence>
<evidence type="ECO:0000256" key="4">
    <source>
        <dbReference type="ARBA" id="ARBA00022737"/>
    </source>
</evidence>
<dbReference type="AlphaFoldDB" id="A0A2R2MLB1"/>
<evidence type="ECO:0000313" key="9">
    <source>
        <dbReference type="Proteomes" id="UP000085678"/>
    </source>
</evidence>
<feature type="domain" description="ABC-2 type transporter transmembrane" evidence="8">
    <location>
        <begin position="321"/>
        <end position="656"/>
    </location>
</feature>